<dbReference type="OrthoDB" id="9795766at2"/>
<dbReference type="Proteomes" id="UP000567186">
    <property type="component" value="Unassembled WGS sequence"/>
</dbReference>
<sequence>MAPATVECTDIDSHDPLHQIFAYRAFDFRNRFPDPLPTFRAALECLQSEAAYMPDIDAEIIAYLRDGRSIPLPDCFYWVTKKRFSSREEAQCWVEERQSAMAQGGPLSKLAGLAVADPQDPIEKQIQDAMESTVTYVIAEEHNDTISQQAADWLRAAILGLPPSG</sequence>
<evidence type="ECO:0000313" key="1">
    <source>
        <dbReference type="EMBL" id="NMT63478.1"/>
    </source>
</evidence>
<dbReference type="AlphaFoldDB" id="A0A7Y0RC31"/>
<gene>
    <name evidence="1" type="ORF">HIU99_07675</name>
</gene>
<proteinExistence type="predicted"/>
<reference evidence="1 2" key="1">
    <citation type="submission" date="2020-04" db="EMBL/GenBank/DDBJ databases">
        <title>Marinobacter oceani sp. nov., isolated from marine solar saltern.</title>
        <authorList>
            <person name="Chen X.-Y."/>
        </authorList>
    </citation>
    <scope>NUCLEOTIDE SEQUENCE [LARGE SCALE GENOMIC DNA]</scope>
    <source>
        <strain evidence="1 2">W62</strain>
    </source>
</reference>
<accession>A0A7Y0RC31</accession>
<dbReference type="EMBL" id="JABCKY010000001">
    <property type="protein sequence ID" value="NMT63478.1"/>
    <property type="molecule type" value="Genomic_DNA"/>
</dbReference>
<comment type="caution">
    <text evidence="1">The sequence shown here is derived from an EMBL/GenBank/DDBJ whole genome shotgun (WGS) entry which is preliminary data.</text>
</comment>
<keyword evidence="2" id="KW-1185">Reference proteome</keyword>
<name>A0A7Y0RC31_9GAMM</name>
<protein>
    <submittedName>
        <fullName evidence="1">Uncharacterized protein</fullName>
    </submittedName>
</protein>
<organism evidence="1 2">
    <name type="scientific">Marinobacter orientalis</name>
    <dbReference type="NCBI Taxonomy" id="1928859"/>
    <lineage>
        <taxon>Bacteria</taxon>
        <taxon>Pseudomonadati</taxon>
        <taxon>Pseudomonadota</taxon>
        <taxon>Gammaproteobacteria</taxon>
        <taxon>Pseudomonadales</taxon>
        <taxon>Marinobacteraceae</taxon>
        <taxon>Marinobacter</taxon>
    </lineage>
</organism>
<evidence type="ECO:0000313" key="2">
    <source>
        <dbReference type="Proteomes" id="UP000567186"/>
    </source>
</evidence>